<evidence type="ECO:0000256" key="2">
    <source>
        <dbReference type="ARBA" id="ARBA00010323"/>
    </source>
</evidence>
<keyword evidence="3" id="KW-0472">Membrane</keyword>
<accession>A0ABV0QV74</accession>
<dbReference type="EMBL" id="JAHRIN010025410">
    <property type="protein sequence ID" value="MEQ2199694.1"/>
    <property type="molecule type" value="Genomic_DNA"/>
</dbReference>
<comment type="similarity">
    <text evidence="2">Belongs to the membrane-bound acyltransferase family.</text>
</comment>
<comment type="caution">
    <text evidence="4">The sequence shown here is derived from an EMBL/GenBank/DDBJ whole genome shotgun (WGS) entry which is preliminary data.</text>
</comment>
<evidence type="ECO:0000256" key="3">
    <source>
        <dbReference type="SAM" id="Phobius"/>
    </source>
</evidence>
<reference evidence="4 5" key="1">
    <citation type="submission" date="2021-06" db="EMBL/GenBank/DDBJ databases">
        <authorList>
            <person name="Palmer J.M."/>
        </authorList>
    </citation>
    <scope>NUCLEOTIDE SEQUENCE [LARGE SCALE GENOMIC DNA]</scope>
    <source>
        <strain evidence="4 5">XC_2019</strain>
        <tissue evidence="4">Muscle</tissue>
    </source>
</reference>
<evidence type="ECO:0000256" key="1">
    <source>
        <dbReference type="ARBA" id="ARBA00005189"/>
    </source>
</evidence>
<keyword evidence="3" id="KW-0812">Transmembrane</keyword>
<feature type="transmembrane region" description="Helical" evidence="3">
    <location>
        <begin position="6"/>
        <end position="25"/>
    </location>
</feature>
<evidence type="ECO:0000313" key="5">
    <source>
        <dbReference type="Proteomes" id="UP001434883"/>
    </source>
</evidence>
<keyword evidence="3" id="KW-1133">Transmembrane helix</keyword>
<feature type="transmembrane region" description="Helical" evidence="3">
    <location>
        <begin position="70"/>
        <end position="89"/>
    </location>
</feature>
<dbReference type="InterPro" id="IPR049941">
    <property type="entry name" value="LPLAT_7/PORCN-like"/>
</dbReference>
<feature type="non-terminal residue" evidence="4">
    <location>
        <position position="111"/>
    </location>
</feature>
<sequence>MSPDELVYLGVLAASIPVGFLFRYLSSSVKQVAALFLGLFITIALCHIHALHSLVTVIGTWIIIKSSWRHAPALSLSWTFLYLLFFRLVTWFDLPQPTPFANAIQLILTLK</sequence>
<feature type="transmembrane region" description="Helical" evidence="3">
    <location>
        <begin position="32"/>
        <end position="64"/>
    </location>
</feature>
<comment type="pathway">
    <text evidence="1">Lipid metabolism.</text>
</comment>
<dbReference type="GO" id="GO:0016746">
    <property type="term" value="F:acyltransferase activity"/>
    <property type="evidence" value="ECO:0007669"/>
    <property type="project" value="UniProtKB-KW"/>
</dbReference>
<protein>
    <submittedName>
        <fullName evidence="4">Lysophospholipid acyltransferase 7</fullName>
    </submittedName>
</protein>
<keyword evidence="4" id="KW-0012">Acyltransferase</keyword>
<keyword evidence="4" id="KW-0808">Transferase</keyword>
<dbReference type="PANTHER" id="PTHR13906">
    <property type="entry name" value="PORCUPINE"/>
    <property type="match status" value="1"/>
</dbReference>
<proteinExistence type="inferred from homology"/>
<evidence type="ECO:0000313" key="4">
    <source>
        <dbReference type="EMBL" id="MEQ2199694.1"/>
    </source>
</evidence>
<dbReference type="PANTHER" id="PTHR13906:SF16">
    <property type="entry name" value="LYSOPHOSPHOLIPID ACYLTRANSFERASE 7"/>
    <property type="match status" value="1"/>
</dbReference>
<organism evidence="4 5">
    <name type="scientific">Xenoophorus captivus</name>
    <dbReference type="NCBI Taxonomy" id="1517983"/>
    <lineage>
        <taxon>Eukaryota</taxon>
        <taxon>Metazoa</taxon>
        <taxon>Chordata</taxon>
        <taxon>Craniata</taxon>
        <taxon>Vertebrata</taxon>
        <taxon>Euteleostomi</taxon>
        <taxon>Actinopterygii</taxon>
        <taxon>Neopterygii</taxon>
        <taxon>Teleostei</taxon>
        <taxon>Neoteleostei</taxon>
        <taxon>Acanthomorphata</taxon>
        <taxon>Ovalentaria</taxon>
        <taxon>Atherinomorphae</taxon>
        <taxon>Cyprinodontiformes</taxon>
        <taxon>Goodeidae</taxon>
        <taxon>Xenoophorus</taxon>
    </lineage>
</organism>
<keyword evidence="5" id="KW-1185">Reference proteome</keyword>
<gene>
    <name evidence="4" type="primary">MBOAT7_2</name>
    <name evidence="4" type="ORF">XENOCAPTIV_008683</name>
</gene>
<dbReference type="Proteomes" id="UP001434883">
    <property type="component" value="Unassembled WGS sequence"/>
</dbReference>
<name>A0ABV0QV74_9TELE</name>